<name>A0ACC3DZX3_9PEZI</name>
<dbReference type="EMBL" id="JAWDJW010000002">
    <property type="protein sequence ID" value="KAK3082298.1"/>
    <property type="molecule type" value="Genomic_DNA"/>
</dbReference>
<dbReference type="Proteomes" id="UP001186974">
    <property type="component" value="Unassembled WGS sequence"/>
</dbReference>
<evidence type="ECO:0000313" key="1">
    <source>
        <dbReference type="EMBL" id="KAK3082298.1"/>
    </source>
</evidence>
<keyword evidence="2" id="KW-1185">Reference proteome</keyword>
<accession>A0ACC3DZX3</accession>
<proteinExistence type="predicted"/>
<gene>
    <name evidence="1" type="ORF">LTS18_007854</name>
</gene>
<sequence>MPSRATATTTLSNLVEPMSEDEFAQEETEMMPTPDSGLENAGRRKPGAASNTAARAKATVANGKIIKATTKPMAASRRASGASTVAGKKAASKAVAKKRTALTERNAPNAIESEIEEVSDFDEQDVREDARDRYVSEDEETAKPTKKGRAIPKKNVKGVQRSEIPARARGARPVSAQKKTKAKRVDEPTGMIPETQPEPMEIEQSELPEQTIVEDQYPEPAPKPAARPRQPAPSRARSSSRQPQPIHRRAGSASDTERDPTLRRKLGEMTKKFESVDLKYRNIKEVGMTDAQTNFEKLRNATDQRAKDQDELIASLKKELAVAKSRTSDSSSLRSQTQSLTTENARLKTENTRLNADNKTSTTFLHEAQNEIKSLKAKLETARVAQASEQKVPGSAAKTAPVSRKQDAAAAAGATQEAKLLKLKEDLYSDLTGLMIRSVKRIEGEDVYDCIQTGRNGTLRFHIAILDPSDPINAAKTPGGANSYEDAEFAYTPLLDEKNDRELLEILPDYLTEEICFPRSSAAKFYAKVQDCMTRRVVVEE</sequence>
<reference evidence="1" key="1">
    <citation type="submission" date="2024-09" db="EMBL/GenBank/DDBJ databases">
        <title>Black Yeasts Isolated from many extreme environments.</title>
        <authorList>
            <person name="Coleine C."/>
            <person name="Stajich J.E."/>
            <person name="Selbmann L."/>
        </authorList>
    </citation>
    <scope>NUCLEOTIDE SEQUENCE</scope>
    <source>
        <strain evidence="1">CCFEE 5737</strain>
    </source>
</reference>
<evidence type="ECO:0000313" key="2">
    <source>
        <dbReference type="Proteomes" id="UP001186974"/>
    </source>
</evidence>
<protein>
    <submittedName>
        <fullName evidence="1">Uncharacterized protein</fullName>
    </submittedName>
</protein>
<organism evidence="1 2">
    <name type="scientific">Coniosporium uncinatum</name>
    <dbReference type="NCBI Taxonomy" id="93489"/>
    <lineage>
        <taxon>Eukaryota</taxon>
        <taxon>Fungi</taxon>
        <taxon>Dikarya</taxon>
        <taxon>Ascomycota</taxon>
        <taxon>Pezizomycotina</taxon>
        <taxon>Dothideomycetes</taxon>
        <taxon>Dothideomycetes incertae sedis</taxon>
        <taxon>Coniosporium</taxon>
    </lineage>
</organism>
<comment type="caution">
    <text evidence="1">The sequence shown here is derived from an EMBL/GenBank/DDBJ whole genome shotgun (WGS) entry which is preliminary data.</text>
</comment>